<keyword evidence="1" id="KW-0732">Signal</keyword>
<organism evidence="3 4">
    <name type="scientific">Uliginosibacterium paludis</name>
    <dbReference type="NCBI Taxonomy" id="1615952"/>
    <lineage>
        <taxon>Bacteria</taxon>
        <taxon>Pseudomonadati</taxon>
        <taxon>Pseudomonadota</taxon>
        <taxon>Betaproteobacteria</taxon>
        <taxon>Rhodocyclales</taxon>
        <taxon>Zoogloeaceae</taxon>
        <taxon>Uliginosibacterium</taxon>
    </lineage>
</organism>
<dbReference type="PANTHER" id="PTHR30290">
    <property type="entry name" value="PERIPLASMIC BINDING COMPONENT OF ABC TRANSPORTER"/>
    <property type="match status" value="1"/>
</dbReference>
<sequence>MRLIPSRFAVAVAAAAVAAVPSLAAAYQQAPALANDKGLPPVDQRLPEKPLVIKPLERVGQYGGTLRTAMRANNDHNAILRVIGNQSLVRWARDGFNSVEPNLAESWDISPDATTYTFKLRKGTKWSDGTPFTADDILFSMNDVLGDKTFLNALPADFQPGGDAVKVTKTDDYTVVFKFAKPYLPFLEKLATPVAQYPTMYQKKYCSQFTAKYNPKVGDLVKAANVKDWAQLLRNNCGDIEIPARWSNPNRPVLDPWVIKDPYSGSATKVVLERNPYFWQVDDKGNQLPYIDKVQFQLISEVETILLAAINGQLDYQLRHISSIQNRPVLAENQAKGKYKLFQSSGINANQVGLWLNHSTQNEKLKKLIRNHDFRQALSQAIDRKEINDIVFLGQAKPWQSGPQKASKFYNEKLATQYLNLDLKKSEELLDKLGLKKGADGFRTYPEGGRVSMGMIVMISNSSLMESAELLRKQLAKVGIELVINSSERSLFYDRANTNQYDISLDVFSGGLDPTFNPRPWLAIHPQESRMSVLWTKYYLTDGKQGEKPSPSMEKRLKLYDQWQVAKTTAEADSLFKQILEEAANEFEVIGVVAPAPNAGVRNAKLYNIPAVMPDGWTWPTPAPALVQQWSFSK</sequence>
<evidence type="ECO:0000313" key="4">
    <source>
        <dbReference type="Proteomes" id="UP001548590"/>
    </source>
</evidence>
<protein>
    <submittedName>
        <fullName evidence="3">ABC transporter substrate-binding protein</fullName>
    </submittedName>
</protein>
<gene>
    <name evidence="3" type="ORF">ABVT11_03675</name>
</gene>
<reference evidence="3 4" key="1">
    <citation type="submission" date="2024-07" db="EMBL/GenBank/DDBJ databases">
        <title>Uliginosibacterium paludis KCTC:42655.</title>
        <authorList>
            <person name="Kim M.K."/>
        </authorList>
    </citation>
    <scope>NUCLEOTIDE SEQUENCE [LARGE SCALE GENOMIC DNA]</scope>
    <source>
        <strain evidence="3 4">KCTC 42655</strain>
    </source>
</reference>
<dbReference type="SUPFAM" id="SSF53850">
    <property type="entry name" value="Periplasmic binding protein-like II"/>
    <property type="match status" value="1"/>
</dbReference>
<name>A0ABV2CN32_9RHOO</name>
<keyword evidence="4" id="KW-1185">Reference proteome</keyword>
<dbReference type="InterPro" id="IPR000914">
    <property type="entry name" value="SBP_5_dom"/>
</dbReference>
<accession>A0ABV2CN32</accession>
<evidence type="ECO:0000256" key="1">
    <source>
        <dbReference type="SAM" id="SignalP"/>
    </source>
</evidence>
<evidence type="ECO:0000313" key="3">
    <source>
        <dbReference type="EMBL" id="MET1488912.1"/>
    </source>
</evidence>
<proteinExistence type="predicted"/>
<feature type="signal peptide" evidence="1">
    <location>
        <begin position="1"/>
        <end position="24"/>
    </location>
</feature>
<evidence type="ECO:0000259" key="2">
    <source>
        <dbReference type="Pfam" id="PF00496"/>
    </source>
</evidence>
<feature type="chain" id="PRO_5047065033" evidence="1">
    <location>
        <begin position="25"/>
        <end position="634"/>
    </location>
</feature>
<dbReference type="CDD" id="cd08500">
    <property type="entry name" value="PBP2_NikA_DppA_OppA_like_4"/>
    <property type="match status" value="1"/>
</dbReference>
<dbReference type="Pfam" id="PF00496">
    <property type="entry name" value="SBP_bac_5"/>
    <property type="match status" value="1"/>
</dbReference>
<dbReference type="Proteomes" id="UP001548590">
    <property type="component" value="Unassembled WGS sequence"/>
</dbReference>
<comment type="caution">
    <text evidence="3">The sequence shown here is derived from an EMBL/GenBank/DDBJ whole genome shotgun (WGS) entry which is preliminary data.</text>
</comment>
<dbReference type="Gene3D" id="3.40.190.10">
    <property type="entry name" value="Periplasmic binding protein-like II"/>
    <property type="match status" value="1"/>
</dbReference>
<dbReference type="EMBL" id="JBEWLZ010000002">
    <property type="protein sequence ID" value="MET1488912.1"/>
    <property type="molecule type" value="Genomic_DNA"/>
</dbReference>
<feature type="domain" description="Solute-binding protein family 5" evidence="2">
    <location>
        <begin position="99"/>
        <end position="516"/>
    </location>
</feature>
<dbReference type="PANTHER" id="PTHR30290:SF62">
    <property type="entry name" value="OLIGOPEPTIDE ABC TRANSPORTER, PERIPLASMIC OLIGOPEPTIDE-BINDING PROTEIN"/>
    <property type="match status" value="1"/>
</dbReference>
<dbReference type="Gene3D" id="3.10.105.10">
    <property type="entry name" value="Dipeptide-binding Protein, Domain 3"/>
    <property type="match status" value="1"/>
</dbReference>
<dbReference type="RefSeq" id="WP_345923921.1">
    <property type="nucleotide sequence ID" value="NZ_JBDIVF010000001.1"/>
</dbReference>
<dbReference type="InterPro" id="IPR039424">
    <property type="entry name" value="SBP_5"/>
</dbReference>